<dbReference type="EMBL" id="JADOES010000051">
    <property type="protein sequence ID" value="MBT9317604.1"/>
    <property type="molecule type" value="Genomic_DNA"/>
</dbReference>
<evidence type="ECO:0000313" key="2">
    <source>
        <dbReference type="Proteomes" id="UP000717364"/>
    </source>
</evidence>
<dbReference type="InterPro" id="IPR029055">
    <property type="entry name" value="Ntn_hydrolases_N"/>
</dbReference>
<sequence>MTVIVPITLVYPPRLAGKVSFVPFGRPMTVIAARKTKDAITFASDSILVAGYLKATEKEVIYNKLFQQNEMVIGSTGTGYEGTMMELFSRNHRPVDGSRLSIIDFFVEFREWINKRDSGHSPENDYLIAYDKKLFRTYGGLDIYEVPEFEAVGAGEDFAKAALHLGHSPREAVEVACKLSIYCSEPISEIIVEL</sequence>
<dbReference type="SUPFAM" id="SSF56235">
    <property type="entry name" value="N-terminal nucleophile aminohydrolases (Ntn hydrolases)"/>
    <property type="match status" value="1"/>
</dbReference>
<comment type="caution">
    <text evidence="1">The sequence shown here is derived from an EMBL/GenBank/DDBJ whole genome shotgun (WGS) entry which is preliminary data.</text>
</comment>
<gene>
    <name evidence="1" type="ORF">IXB50_19460</name>
</gene>
<proteinExistence type="predicted"/>
<dbReference type="Proteomes" id="UP000717364">
    <property type="component" value="Unassembled WGS sequence"/>
</dbReference>
<evidence type="ECO:0000313" key="1">
    <source>
        <dbReference type="EMBL" id="MBT9317604.1"/>
    </source>
</evidence>
<protein>
    <submittedName>
        <fullName evidence="1">Uncharacterized protein</fullName>
    </submittedName>
</protein>
<accession>A0A947GKM8</accession>
<name>A0A947GKM8_9CYAN</name>
<dbReference type="Gene3D" id="3.60.20.10">
    <property type="entry name" value="Glutamine Phosphoribosylpyrophosphate, subunit 1, domain 1"/>
    <property type="match status" value="1"/>
</dbReference>
<dbReference type="RefSeq" id="WP_215610667.1">
    <property type="nucleotide sequence ID" value="NZ_JADOES010000051.1"/>
</dbReference>
<reference evidence="1" key="2">
    <citation type="journal article" date="2021" name="Mar. Drugs">
        <title>Genome Reduction and Secondary Metabolism of the Marine Sponge-Associated Cyanobacterium Leptothoe.</title>
        <authorList>
            <person name="Konstantinou D."/>
            <person name="Popin R.V."/>
            <person name="Fewer D.P."/>
            <person name="Sivonen K."/>
            <person name="Gkelis S."/>
        </authorList>
    </citation>
    <scope>NUCLEOTIDE SEQUENCE</scope>
    <source>
        <strain evidence="1">TAU-MAC 1115</strain>
    </source>
</reference>
<dbReference type="AlphaFoldDB" id="A0A947GKM8"/>
<organism evidence="1 2">
    <name type="scientific">Leptothoe spongobia TAU-MAC 1115</name>
    <dbReference type="NCBI Taxonomy" id="1967444"/>
    <lineage>
        <taxon>Bacteria</taxon>
        <taxon>Bacillati</taxon>
        <taxon>Cyanobacteriota</taxon>
        <taxon>Cyanophyceae</taxon>
        <taxon>Nodosilineales</taxon>
        <taxon>Cymatolegaceae</taxon>
        <taxon>Leptothoe</taxon>
        <taxon>Leptothoe spongobia</taxon>
    </lineage>
</organism>
<reference evidence="1" key="1">
    <citation type="submission" date="2020-11" db="EMBL/GenBank/DDBJ databases">
        <authorList>
            <person name="Konstantinou D."/>
            <person name="Gkelis S."/>
            <person name="Popin R."/>
            <person name="Fewer D."/>
            <person name="Sivonen K."/>
        </authorList>
    </citation>
    <scope>NUCLEOTIDE SEQUENCE</scope>
    <source>
        <strain evidence="1">TAU-MAC 1115</strain>
    </source>
</reference>
<keyword evidence="2" id="KW-1185">Reference proteome</keyword>